<dbReference type="Pfam" id="PF14580">
    <property type="entry name" value="LRR_9"/>
    <property type="match status" value="1"/>
</dbReference>
<dbReference type="PANTHER" id="PTHR46282:SF2">
    <property type="entry name" value="LEUCINE-RICH MELANOCYTE DIFFERENTIATION-ASSOCIATED PROTEIN"/>
    <property type="match status" value="1"/>
</dbReference>
<dbReference type="SUPFAM" id="SSF52058">
    <property type="entry name" value="L domain-like"/>
    <property type="match status" value="1"/>
</dbReference>
<dbReference type="EMBL" id="HACG01019698">
    <property type="protein sequence ID" value="CEK66563.1"/>
    <property type="molecule type" value="Transcribed_RNA"/>
</dbReference>
<protein>
    <recommendedName>
        <fullName evidence="3">Leucine-rich melanocyte differentiation-associated protein</fullName>
    </recommendedName>
</protein>
<dbReference type="FunFam" id="3.80.10.10:FF:000695">
    <property type="entry name" value="leucine-rich melanocyte differentiation-associated protein"/>
    <property type="match status" value="1"/>
</dbReference>
<dbReference type="AlphaFoldDB" id="A0A0B6ZDE4"/>
<accession>A0A0B6ZDE4</accession>
<dbReference type="InterPro" id="IPR032675">
    <property type="entry name" value="LRR_dom_sf"/>
</dbReference>
<proteinExistence type="predicted"/>
<gene>
    <name evidence="2" type="primary">ORF59331</name>
</gene>
<sequence>MADKQVRAEAFIRKKEEQNGETSELITPKFEEGQLSYLGSDVESLPLHLIQDYCNITSRLDLSFNRLKSLRGLEHFKFLKELVLDNNELGDNIVFPRLQDVHTLTLNKNRLTDLNQLLSQLVEKLSNLTYLSLLGNEACPNQLSSSDKDDEDYQRYRYYVLYKLPGLKFLDSTPVGTMEVAEAKRVGPYMLVVRPKDTDLEQDPTDLTPDSPSADLFSPLPAESTPDQTDHQGTFGKSKYIYYGRHSEGNRFIRNKDL</sequence>
<organism evidence="2">
    <name type="scientific">Arion vulgaris</name>
    <dbReference type="NCBI Taxonomy" id="1028688"/>
    <lineage>
        <taxon>Eukaryota</taxon>
        <taxon>Metazoa</taxon>
        <taxon>Spiralia</taxon>
        <taxon>Lophotrochozoa</taxon>
        <taxon>Mollusca</taxon>
        <taxon>Gastropoda</taxon>
        <taxon>Heterobranchia</taxon>
        <taxon>Euthyneura</taxon>
        <taxon>Panpulmonata</taxon>
        <taxon>Eupulmonata</taxon>
        <taxon>Stylommatophora</taxon>
        <taxon>Helicina</taxon>
        <taxon>Arionoidea</taxon>
        <taxon>Arionidae</taxon>
        <taxon>Arion</taxon>
    </lineage>
</organism>
<dbReference type="InterPro" id="IPR043313">
    <property type="entry name" value="LRMDA"/>
</dbReference>
<evidence type="ECO:0000313" key="2">
    <source>
        <dbReference type="EMBL" id="CEK66563.1"/>
    </source>
</evidence>
<reference evidence="2" key="1">
    <citation type="submission" date="2014-12" db="EMBL/GenBank/DDBJ databases">
        <title>Insight into the proteome of Arion vulgaris.</title>
        <authorList>
            <person name="Aradska J."/>
            <person name="Bulat T."/>
            <person name="Smidak R."/>
            <person name="Sarate P."/>
            <person name="Gangsoo J."/>
            <person name="Sialana F."/>
            <person name="Bilban M."/>
            <person name="Lubec G."/>
        </authorList>
    </citation>
    <scope>NUCLEOTIDE SEQUENCE</scope>
    <source>
        <tissue evidence="2">Skin</tissue>
    </source>
</reference>
<dbReference type="PANTHER" id="PTHR46282">
    <property type="entry name" value="LEUCINE-RICH MELANOCYTE DIFFERENTIATION-ASSOCIATED PROTEIN"/>
    <property type="match status" value="1"/>
</dbReference>
<feature type="region of interest" description="Disordered" evidence="1">
    <location>
        <begin position="198"/>
        <end position="236"/>
    </location>
</feature>
<evidence type="ECO:0008006" key="3">
    <source>
        <dbReference type="Google" id="ProtNLM"/>
    </source>
</evidence>
<evidence type="ECO:0000256" key="1">
    <source>
        <dbReference type="SAM" id="MobiDB-lite"/>
    </source>
</evidence>
<dbReference type="Gene3D" id="3.80.10.10">
    <property type="entry name" value="Ribonuclease Inhibitor"/>
    <property type="match status" value="1"/>
</dbReference>
<name>A0A0B6ZDE4_9EUPU</name>